<dbReference type="InterPro" id="IPR011032">
    <property type="entry name" value="GroES-like_sf"/>
</dbReference>
<dbReference type="InterPro" id="IPR036291">
    <property type="entry name" value="NAD(P)-bd_dom_sf"/>
</dbReference>
<dbReference type="CDD" id="cd08267">
    <property type="entry name" value="MDR1"/>
    <property type="match status" value="1"/>
</dbReference>
<evidence type="ECO:0000313" key="3">
    <source>
        <dbReference type="Proteomes" id="UP000807306"/>
    </source>
</evidence>
<dbReference type="Gene3D" id="3.40.50.720">
    <property type="entry name" value="NAD(P)-binding Rossmann-like Domain"/>
    <property type="match status" value="1"/>
</dbReference>
<dbReference type="SUPFAM" id="SSF51735">
    <property type="entry name" value="NAD(P)-binding Rossmann-fold domains"/>
    <property type="match status" value="1"/>
</dbReference>
<dbReference type="OrthoDB" id="3509362at2759"/>
<proteinExistence type="predicted"/>
<dbReference type="PANTHER" id="PTHR11695">
    <property type="entry name" value="ALCOHOL DEHYDROGENASE RELATED"/>
    <property type="match status" value="1"/>
</dbReference>
<dbReference type="InterPro" id="IPR020843">
    <property type="entry name" value="ER"/>
</dbReference>
<feature type="domain" description="Enoyl reductase (ER)" evidence="1">
    <location>
        <begin position="18"/>
        <end position="326"/>
    </location>
</feature>
<reference evidence="2" key="1">
    <citation type="submission" date="2020-11" db="EMBL/GenBank/DDBJ databases">
        <authorList>
            <consortium name="DOE Joint Genome Institute"/>
            <person name="Ahrendt S."/>
            <person name="Riley R."/>
            <person name="Andreopoulos W."/>
            <person name="Labutti K."/>
            <person name="Pangilinan J."/>
            <person name="Ruiz-Duenas F.J."/>
            <person name="Barrasa J.M."/>
            <person name="Sanchez-Garcia M."/>
            <person name="Camarero S."/>
            <person name="Miyauchi S."/>
            <person name="Serrano A."/>
            <person name="Linde D."/>
            <person name="Babiker R."/>
            <person name="Drula E."/>
            <person name="Ayuso-Fernandez I."/>
            <person name="Pacheco R."/>
            <person name="Padilla G."/>
            <person name="Ferreira P."/>
            <person name="Barriuso J."/>
            <person name="Kellner H."/>
            <person name="Castanera R."/>
            <person name="Alfaro M."/>
            <person name="Ramirez L."/>
            <person name="Pisabarro A.G."/>
            <person name="Kuo A."/>
            <person name="Tritt A."/>
            <person name="Lipzen A."/>
            <person name="He G."/>
            <person name="Yan M."/>
            <person name="Ng V."/>
            <person name="Cullen D."/>
            <person name="Martin F."/>
            <person name="Rosso M.-N."/>
            <person name="Henrissat B."/>
            <person name="Hibbett D."/>
            <person name="Martinez A.T."/>
            <person name="Grigoriev I.V."/>
        </authorList>
    </citation>
    <scope>NUCLEOTIDE SEQUENCE</scope>
    <source>
        <strain evidence="2">CBS 506.95</strain>
    </source>
</reference>
<dbReference type="GO" id="GO:0005739">
    <property type="term" value="C:mitochondrion"/>
    <property type="evidence" value="ECO:0007669"/>
    <property type="project" value="TreeGrafter"/>
</dbReference>
<dbReference type="Pfam" id="PF13602">
    <property type="entry name" value="ADH_zinc_N_2"/>
    <property type="match status" value="1"/>
</dbReference>
<dbReference type="SMART" id="SM00829">
    <property type="entry name" value="PKS_ER"/>
    <property type="match status" value="1"/>
</dbReference>
<dbReference type="SUPFAM" id="SSF50129">
    <property type="entry name" value="GroES-like"/>
    <property type="match status" value="1"/>
</dbReference>
<keyword evidence="3" id="KW-1185">Reference proteome</keyword>
<dbReference type="AlphaFoldDB" id="A0A9P6EQY4"/>
<dbReference type="InterPro" id="IPR050700">
    <property type="entry name" value="YIM1/Zinc_Alcohol_DH_Fams"/>
</dbReference>
<gene>
    <name evidence="2" type="ORF">CPB83DRAFT_873547</name>
</gene>
<evidence type="ECO:0000313" key="2">
    <source>
        <dbReference type="EMBL" id="KAF9533497.1"/>
    </source>
</evidence>
<dbReference type="PANTHER" id="PTHR11695:SF294">
    <property type="entry name" value="RETICULON-4-INTERACTING PROTEIN 1, MITOCHONDRIAL"/>
    <property type="match status" value="1"/>
</dbReference>
<dbReference type="Gene3D" id="3.90.180.10">
    <property type="entry name" value="Medium-chain alcohol dehydrogenases, catalytic domain"/>
    <property type="match status" value="2"/>
</dbReference>
<evidence type="ECO:0000259" key="1">
    <source>
        <dbReference type="SMART" id="SM00829"/>
    </source>
</evidence>
<accession>A0A9P6EQY4</accession>
<dbReference type="EMBL" id="MU157828">
    <property type="protein sequence ID" value="KAF9533497.1"/>
    <property type="molecule type" value="Genomic_DNA"/>
</dbReference>
<dbReference type="GO" id="GO:0016491">
    <property type="term" value="F:oxidoreductase activity"/>
    <property type="evidence" value="ECO:0007669"/>
    <property type="project" value="InterPro"/>
</dbReference>
<name>A0A9P6EQY4_9AGAR</name>
<protein>
    <recommendedName>
        <fullName evidence="1">Enoyl reductase (ER) domain-containing protein</fullName>
    </recommendedName>
</protein>
<comment type="caution">
    <text evidence="2">The sequence shown here is derived from an EMBL/GenBank/DDBJ whole genome shotgun (WGS) entry which is preliminary data.</text>
</comment>
<dbReference type="Proteomes" id="UP000807306">
    <property type="component" value="Unassembled WGS sequence"/>
</dbReference>
<sequence>MDSIPNQQHAWVNLRRGEPAEALEYRADWPVSKNLEPGEALVKVHAAALNPAGYKLMKFLPNFVANRPLGDQVFGWVRSDHMRLTNQGALCQYAKVREDWIAYAPSNIPLDEVAGFAIVGITAHDMTVKNADLQAGQRIFVNGGSTSVGAIAIQIAKSRGVHVTASASAKNEAFVRRQGADEFVDYTTVSLPEFLWQRAEEGRKFDYIFEMAGVTDPSMYTQSDSYLSPMGFYATVGPQPKGLYLSEIWNLMKTTLFWHLPRVLGGPKAPFKLVCLDYQREDLEQLQRYISEGAVKPIVDSTYNFKDTLQAYERLMNGKIAGKVIVKVNIEDN</sequence>
<organism evidence="2 3">
    <name type="scientific">Crepidotus variabilis</name>
    <dbReference type="NCBI Taxonomy" id="179855"/>
    <lineage>
        <taxon>Eukaryota</taxon>
        <taxon>Fungi</taxon>
        <taxon>Dikarya</taxon>
        <taxon>Basidiomycota</taxon>
        <taxon>Agaricomycotina</taxon>
        <taxon>Agaricomycetes</taxon>
        <taxon>Agaricomycetidae</taxon>
        <taxon>Agaricales</taxon>
        <taxon>Agaricineae</taxon>
        <taxon>Crepidotaceae</taxon>
        <taxon>Crepidotus</taxon>
    </lineage>
</organism>